<evidence type="ECO:0000256" key="1">
    <source>
        <dbReference type="SAM" id="Coils"/>
    </source>
</evidence>
<gene>
    <name evidence="2" type="ORF">EU91_0202</name>
</gene>
<protein>
    <submittedName>
        <fullName evidence="2">Uncharacterized protein</fullName>
    </submittedName>
</protein>
<comment type="caution">
    <text evidence="2">The sequence shown here is derived from an EMBL/GenBank/DDBJ whole genome shotgun (WGS) entry which is preliminary data.</text>
</comment>
<dbReference type="Proteomes" id="UP000030598">
    <property type="component" value="Unassembled WGS sequence"/>
</dbReference>
<accession>A0A0A1ZIA1</accession>
<organism evidence="2 3">
    <name type="scientific">Prochlorococcus marinus str. GP2</name>
    <dbReference type="NCBI Taxonomy" id="59925"/>
    <lineage>
        <taxon>Bacteria</taxon>
        <taxon>Bacillati</taxon>
        <taxon>Cyanobacteriota</taxon>
        <taxon>Cyanophyceae</taxon>
        <taxon>Synechococcales</taxon>
        <taxon>Prochlorococcaceae</taxon>
        <taxon>Prochlorococcus</taxon>
    </lineage>
</organism>
<reference evidence="3" key="1">
    <citation type="journal article" date="2014" name="Sci. Data">
        <title>Genomes of diverse isolates of the marine cyanobacterium Prochlorococcus.</title>
        <authorList>
            <person name="Biller S."/>
            <person name="Berube P."/>
            <person name="Thompson J."/>
            <person name="Kelly L."/>
            <person name="Roggensack S."/>
            <person name="Awad L."/>
            <person name="Roache-Johnson K."/>
            <person name="Ding H."/>
            <person name="Giovannoni S.J."/>
            <person name="Moore L.R."/>
            <person name="Chisholm S.W."/>
        </authorList>
    </citation>
    <scope>NUCLEOTIDE SEQUENCE [LARGE SCALE GENOMIC DNA]</scope>
    <source>
        <strain evidence="3">GP2</strain>
    </source>
</reference>
<name>A0A0A1ZIA1_PROMR</name>
<evidence type="ECO:0000313" key="3">
    <source>
        <dbReference type="Proteomes" id="UP000030598"/>
    </source>
</evidence>
<dbReference type="RefSeq" id="WP_193741581.1">
    <property type="nucleotide sequence ID" value="NZ_CP138934.1"/>
</dbReference>
<dbReference type="STRING" id="59925.EU91_0202"/>
<feature type="coiled-coil region" evidence="1">
    <location>
        <begin position="10"/>
        <end position="44"/>
    </location>
</feature>
<dbReference type="AlphaFoldDB" id="A0A0A1ZIA1"/>
<proteinExistence type="predicted"/>
<dbReference type="EMBL" id="JNAH01000003">
    <property type="protein sequence ID" value="KGF88271.1"/>
    <property type="molecule type" value="Genomic_DNA"/>
</dbReference>
<evidence type="ECO:0000313" key="2">
    <source>
        <dbReference type="EMBL" id="KGF88271.1"/>
    </source>
</evidence>
<keyword evidence="1" id="KW-0175">Coiled coil</keyword>
<sequence>MNDNFNSSKIKNYDNTLNNEESEYKKLLTVLKEIRETIALLEKTISR</sequence>